<dbReference type="PANTHER" id="PTHR11219:SF69">
    <property type="entry name" value="TENEURIN-A"/>
    <property type="match status" value="1"/>
</dbReference>
<feature type="transmembrane region" description="Helical" evidence="5">
    <location>
        <begin position="248"/>
        <end position="273"/>
    </location>
</feature>
<dbReference type="GO" id="GO:0008045">
    <property type="term" value="P:motor neuron axon guidance"/>
    <property type="evidence" value="ECO:0007669"/>
    <property type="project" value="TreeGrafter"/>
</dbReference>
<organism evidence="7">
    <name type="scientific">Ascaris suum</name>
    <name type="common">Pig roundworm</name>
    <name type="synonym">Ascaris lumbricoides</name>
    <dbReference type="NCBI Taxonomy" id="6253"/>
    <lineage>
        <taxon>Eukaryota</taxon>
        <taxon>Metazoa</taxon>
        <taxon>Ecdysozoa</taxon>
        <taxon>Nematoda</taxon>
        <taxon>Chromadorea</taxon>
        <taxon>Rhabditida</taxon>
        <taxon>Spirurina</taxon>
        <taxon>Ascaridomorpha</taxon>
        <taxon>Ascaridoidea</taxon>
        <taxon>Ascarididae</taxon>
        <taxon>Ascaris</taxon>
    </lineage>
</organism>
<feature type="disulfide bond" evidence="4">
    <location>
        <begin position="118"/>
        <end position="127"/>
    </location>
</feature>
<feature type="domain" description="EGF-like" evidence="6">
    <location>
        <begin position="92"/>
        <end position="128"/>
    </location>
</feature>
<dbReference type="Pfam" id="PF00053">
    <property type="entry name" value="EGF_laminin"/>
    <property type="match status" value="1"/>
</dbReference>
<dbReference type="PROSITE" id="PS00022">
    <property type="entry name" value="EGF_1"/>
    <property type="match status" value="2"/>
</dbReference>
<evidence type="ECO:0000256" key="1">
    <source>
        <dbReference type="ARBA" id="ARBA00022536"/>
    </source>
</evidence>
<dbReference type="InterPro" id="IPR051216">
    <property type="entry name" value="Teneurin"/>
</dbReference>
<keyword evidence="2" id="KW-0677">Repeat</keyword>
<evidence type="ECO:0000256" key="4">
    <source>
        <dbReference type="PROSITE-ProRule" id="PRU00076"/>
    </source>
</evidence>
<evidence type="ECO:0000256" key="2">
    <source>
        <dbReference type="ARBA" id="ARBA00022737"/>
    </source>
</evidence>
<evidence type="ECO:0000256" key="3">
    <source>
        <dbReference type="ARBA" id="ARBA00023157"/>
    </source>
</evidence>
<evidence type="ECO:0000313" key="7">
    <source>
        <dbReference type="EMBL" id="ADY46557.1"/>
    </source>
</evidence>
<keyword evidence="5" id="KW-0812">Transmembrane</keyword>
<name>F1L8V3_ASCSU</name>
<evidence type="ECO:0000256" key="5">
    <source>
        <dbReference type="SAM" id="Phobius"/>
    </source>
</evidence>
<sequence length="291" mass="32015">MLNSTPFCYIYRFAIRNVINRIMHTTSRWMLFLLDIFVALFGSINATNMNIFNTTAIQSPPIYFGPDVSINITCLNGGSIIDGKCHCQQRFEGIRCEIEPCLNGGMRSSSSTNGKCHCPYGLTGKKCETVTHCVEGKGKLVDGKCKCTDRWSGLFCQLRTCYNGVSVGTGVETFCLCDIGYKGPFCDLPIICIHGAISSENICVCEPHWAGENCDRCAIDHRLVDNECRMIINEESLISVKNEEAAELWPLLAVGCAALVLVVFVAVSSAILLKRCQSKPSRVSRTTGTHV</sequence>
<dbReference type="AlphaFoldDB" id="F1L8V3"/>
<comment type="caution">
    <text evidence="4">Lacks conserved residue(s) required for the propagation of feature annotation.</text>
</comment>
<dbReference type="PROSITE" id="PS01186">
    <property type="entry name" value="EGF_2"/>
    <property type="match status" value="1"/>
</dbReference>
<keyword evidence="5" id="KW-1133">Transmembrane helix</keyword>
<dbReference type="PROSITE" id="PS50026">
    <property type="entry name" value="EGF_3"/>
    <property type="match status" value="1"/>
</dbReference>
<dbReference type="InterPro" id="IPR002049">
    <property type="entry name" value="LE_dom"/>
</dbReference>
<proteinExistence type="evidence at transcript level"/>
<dbReference type="SMART" id="SM00181">
    <property type="entry name" value="EGF"/>
    <property type="match status" value="2"/>
</dbReference>
<keyword evidence="3 4" id="KW-1015">Disulfide bond</keyword>
<dbReference type="SUPFAM" id="SSF57196">
    <property type="entry name" value="EGF/Laminin"/>
    <property type="match status" value="1"/>
</dbReference>
<reference evidence="7" key="1">
    <citation type="journal article" date="2011" name="Genome Res.">
        <title>Deep small RNA sequencing from the nematode Ascaris reveals conservation, functional diversification, and novel developmental profiles.</title>
        <authorList>
            <person name="Wang J."/>
            <person name="Czech B."/>
            <person name="Crunk A."/>
            <person name="Wallace A."/>
            <person name="Mitreva M."/>
            <person name="Hannon G.J."/>
            <person name="Davis R.E."/>
        </authorList>
    </citation>
    <scope>NUCLEOTIDE SEQUENCE</scope>
</reference>
<evidence type="ECO:0000259" key="6">
    <source>
        <dbReference type="PROSITE" id="PS50026"/>
    </source>
</evidence>
<dbReference type="InterPro" id="IPR000742">
    <property type="entry name" value="EGF"/>
</dbReference>
<dbReference type="PANTHER" id="PTHR11219">
    <property type="entry name" value="TENEURIN AND N-ACETYLGLUCOSAMINE-1-PHOSPHODIESTER ALPHA-N-ACETYLGLUCOSAMINIDASE"/>
    <property type="match status" value="1"/>
</dbReference>
<dbReference type="EMBL" id="JI174058">
    <property type="protein sequence ID" value="ADY46557.1"/>
    <property type="molecule type" value="mRNA"/>
</dbReference>
<protein>
    <submittedName>
        <fullName evidence="7">Tenascin-X</fullName>
    </submittedName>
</protein>
<accession>F1L8V3</accession>
<keyword evidence="5" id="KW-0472">Membrane</keyword>
<dbReference type="Gene3D" id="2.10.25.10">
    <property type="entry name" value="Laminin"/>
    <property type="match status" value="2"/>
</dbReference>
<keyword evidence="1 4" id="KW-0245">EGF-like domain</keyword>